<accession>A0A5E4AU20</accession>
<dbReference type="Proteomes" id="UP000662637">
    <property type="component" value="Unassembled WGS sequence"/>
</dbReference>
<organism evidence="3 4">
    <name type="scientific">Marmota monax</name>
    <name type="common">Woodchuck</name>
    <dbReference type="NCBI Taxonomy" id="9995"/>
    <lineage>
        <taxon>Eukaryota</taxon>
        <taxon>Metazoa</taxon>
        <taxon>Chordata</taxon>
        <taxon>Craniata</taxon>
        <taxon>Vertebrata</taxon>
        <taxon>Euteleostomi</taxon>
        <taxon>Mammalia</taxon>
        <taxon>Eutheria</taxon>
        <taxon>Euarchontoglires</taxon>
        <taxon>Glires</taxon>
        <taxon>Rodentia</taxon>
        <taxon>Sciuromorpha</taxon>
        <taxon>Sciuridae</taxon>
        <taxon>Xerinae</taxon>
        <taxon>Marmotini</taxon>
        <taxon>Marmota</taxon>
    </lineage>
</organism>
<reference evidence="2" key="2">
    <citation type="submission" date="2020-08" db="EMBL/GenBank/DDBJ databases">
        <authorList>
            <person name="Shumante A."/>
            <person name="Zimin A.V."/>
            <person name="Puiu D."/>
            <person name="Salzberg S.L."/>
        </authorList>
    </citation>
    <scope>NUCLEOTIDE SEQUENCE</scope>
    <source>
        <strain evidence="2">WC2-LM</strain>
        <tissue evidence="2">Liver</tissue>
    </source>
</reference>
<feature type="compositionally biased region" description="Low complexity" evidence="1">
    <location>
        <begin position="13"/>
        <end position="22"/>
    </location>
</feature>
<sequence length="60" mass="6271">MAARARRNPQDSAPCAAAQLAAPRHRGHSHLAAPPAHRPGHSPCAHDDSRSDRDSGGGRC</sequence>
<feature type="compositionally biased region" description="Basic and acidic residues" evidence="1">
    <location>
        <begin position="44"/>
        <end position="60"/>
    </location>
</feature>
<evidence type="ECO:0000313" key="3">
    <source>
        <dbReference type="EMBL" id="VTJ60201.1"/>
    </source>
</evidence>
<dbReference type="EMBL" id="WJEC01000415">
    <property type="protein sequence ID" value="KAF7483199.1"/>
    <property type="molecule type" value="Genomic_DNA"/>
</dbReference>
<feature type="region of interest" description="Disordered" evidence="1">
    <location>
        <begin position="1"/>
        <end position="60"/>
    </location>
</feature>
<gene>
    <name evidence="2" type="ORF">GHT09_005306</name>
    <name evidence="3" type="ORF">MONAX_5E019805</name>
</gene>
<proteinExistence type="predicted"/>
<name>A0A5E4AU20_MARMO</name>
<evidence type="ECO:0000313" key="2">
    <source>
        <dbReference type="EMBL" id="KAF7483199.1"/>
    </source>
</evidence>
<dbReference type="AlphaFoldDB" id="A0A5E4AU20"/>
<dbReference type="Proteomes" id="UP000335636">
    <property type="component" value="Unassembled WGS sequence"/>
</dbReference>
<keyword evidence="4" id="KW-1185">Reference proteome</keyword>
<evidence type="ECO:0000313" key="4">
    <source>
        <dbReference type="Proteomes" id="UP000335636"/>
    </source>
</evidence>
<reference evidence="3 4" key="1">
    <citation type="submission" date="2019-04" db="EMBL/GenBank/DDBJ databases">
        <authorList>
            <person name="Alioto T."/>
            <person name="Alioto T."/>
        </authorList>
    </citation>
    <scope>NUCLEOTIDE SEQUENCE [LARGE SCALE GENOMIC DNA]</scope>
</reference>
<dbReference type="EMBL" id="CABDUW010000141">
    <property type="protein sequence ID" value="VTJ60201.1"/>
    <property type="molecule type" value="Genomic_DNA"/>
</dbReference>
<evidence type="ECO:0000256" key="1">
    <source>
        <dbReference type="SAM" id="MobiDB-lite"/>
    </source>
</evidence>
<protein>
    <submittedName>
        <fullName evidence="3">Uncharacterized protein</fullName>
    </submittedName>
</protein>